<proteinExistence type="predicted"/>
<organism evidence="6 7">
    <name type="scientific">Streptomyces zaomyceticus</name>
    <dbReference type="NCBI Taxonomy" id="68286"/>
    <lineage>
        <taxon>Bacteria</taxon>
        <taxon>Bacillati</taxon>
        <taxon>Actinomycetota</taxon>
        <taxon>Actinomycetes</taxon>
        <taxon>Kitasatosporales</taxon>
        <taxon>Streptomycetaceae</taxon>
        <taxon>Streptomyces</taxon>
    </lineage>
</organism>
<sequence length="336" mass="37101">MRVHRISTEELPARERFGYWHDMTAAALIPTVMGSEHAGDFRAEAQTVDLGAAQVTALRYPPLTTRRTPRLIRRADPGYYQLSLTLGGEMAIAQAGRENVFRTGDFTVYDSSQPFDGITRHPAGRLDHIVVQFPKALLPLPAREAERLVALRIPGDSGFGALLAPFLGRIAAEPGAFRPEDGPRLTTVLLDLLAGAAAARLDADGATEPESRRRALLLRTQDFARRRLADPDLAPGTVAAAHHVSLRYLHRLYQDHGLTVAGWIRDERLARAARDLADPAQEGTPVRSVAARWGFRHHAAFSRAFRTAHGHSPSEHRECAQSQRSVRRKPKTPPRT</sequence>
<dbReference type="InterPro" id="IPR018062">
    <property type="entry name" value="HTH_AraC-typ_CS"/>
</dbReference>
<evidence type="ECO:0000256" key="2">
    <source>
        <dbReference type="ARBA" id="ARBA00023125"/>
    </source>
</evidence>
<keyword evidence="2" id="KW-0238">DNA-binding</keyword>
<dbReference type="Pfam" id="PF12833">
    <property type="entry name" value="HTH_18"/>
    <property type="match status" value="1"/>
</dbReference>
<dbReference type="RefSeq" id="WP_327164313.1">
    <property type="nucleotide sequence ID" value="NZ_CP108062.1"/>
</dbReference>
<evidence type="ECO:0000256" key="3">
    <source>
        <dbReference type="ARBA" id="ARBA00023163"/>
    </source>
</evidence>
<feature type="domain" description="HTH araC/xylS-type" evidence="5">
    <location>
        <begin position="218"/>
        <end position="319"/>
    </location>
</feature>
<dbReference type="InterPro" id="IPR050204">
    <property type="entry name" value="AraC_XylS_family_regulators"/>
</dbReference>
<evidence type="ECO:0000313" key="6">
    <source>
        <dbReference type="EMBL" id="WTR70072.1"/>
    </source>
</evidence>
<dbReference type="PANTHER" id="PTHR46796">
    <property type="entry name" value="HTH-TYPE TRANSCRIPTIONAL ACTIVATOR RHAS-RELATED"/>
    <property type="match status" value="1"/>
</dbReference>
<dbReference type="PANTHER" id="PTHR46796:SF6">
    <property type="entry name" value="ARAC SUBFAMILY"/>
    <property type="match status" value="1"/>
</dbReference>
<dbReference type="PROSITE" id="PS00041">
    <property type="entry name" value="HTH_ARAC_FAMILY_1"/>
    <property type="match status" value="1"/>
</dbReference>
<dbReference type="SUPFAM" id="SSF46689">
    <property type="entry name" value="Homeodomain-like"/>
    <property type="match status" value="1"/>
</dbReference>
<evidence type="ECO:0000313" key="7">
    <source>
        <dbReference type="Proteomes" id="UP001622594"/>
    </source>
</evidence>
<feature type="region of interest" description="Disordered" evidence="4">
    <location>
        <begin position="307"/>
        <end position="336"/>
    </location>
</feature>
<reference evidence="6 7" key="1">
    <citation type="submission" date="2022-10" db="EMBL/GenBank/DDBJ databases">
        <title>The complete genomes of actinobacterial strains from the NBC collection.</title>
        <authorList>
            <person name="Joergensen T.S."/>
            <person name="Alvarez Arevalo M."/>
            <person name="Sterndorff E.B."/>
            <person name="Faurdal D."/>
            <person name="Vuksanovic O."/>
            <person name="Mourched A.-S."/>
            <person name="Charusanti P."/>
            <person name="Shaw S."/>
            <person name="Blin K."/>
            <person name="Weber T."/>
        </authorList>
    </citation>
    <scope>NUCLEOTIDE SEQUENCE [LARGE SCALE GENOMIC DNA]</scope>
    <source>
        <strain evidence="6 7">NBC_00123</strain>
    </source>
</reference>
<keyword evidence="3" id="KW-0804">Transcription</keyword>
<dbReference type="InterPro" id="IPR009057">
    <property type="entry name" value="Homeodomain-like_sf"/>
</dbReference>
<feature type="compositionally biased region" description="Basic residues" evidence="4">
    <location>
        <begin position="325"/>
        <end position="336"/>
    </location>
</feature>
<evidence type="ECO:0000256" key="1">
    <source>
        <dbReference type="ARBA" id="ARBA00023015"/>
    </source>
</evidence>
<dbReference type="PROSITE" id="PS01124">
    <property type="entry name" value="HTH_ARAC_FAMILY_2"/>
    <property type="match status" value="1"/>
</dbReference>
<keyword evidence="1" id="KW-0805">Transcription regulation</keyword>
<dbReference type="Proteomes" id="UP001622594">
    <property type="component" value="Chromosome"/>
</dbReference>
<keyword evidence="7" id="KW-1185">Reference proteome</keyword>
<name>A0ABZ1L6R7_9ACTN</name>
<dbReference type="Pfam" id="PF14525">
    <property type="entry name" value="AraC_binding_2"/>
    <property type="match status" value="1"/>
</dbReference>
<evidence type="ECO:0000259" key="5">
    <source>
        <dbReference type="PROSITE" id="PS01124"/>
    </source>
</evidence>
<dbReference type="Gene3D" id="1.10.10.60">
    <property type="entry name" value="Homeodomain-like"/>
    <property type="match status" value="1"/>
</dbReference>
<accession>A0ABZ1L6R7</accession>
<evidence type="ECO:0000256" key="4">
    <source>
        <dbReference type="SAM" id="MobiDB-lite"/>
    </source>
</evidence>
<dbReference type="InterPro" id="IPR035418">
    <property type="entry name" value="AraC-bd_2"/>
</dbReference>
<dbReference type="EMBL" id="CP108188">
    <property type="protein sequence ID" value="WTR70072.1"/>
    <property type="molecule type" value="Genomic_DNA"/>
</dbReference>
<dbReference type="SMART" id="SM00342">
    <property type="entry name" value="HTH_ARAC"/>
    <property type="match status" value="1"/>
</dbReference>
<protein>
    <submittedName>
        <fullName evidence="6">Helix-turn-helix domain-containing protein</fullName>
    </submittedName>
</protein>
<gene>
    <name evidence="6" type="ORF">OG814_12735</name>
</gene>
<dbReference type="InterPro" id="IPR018060">
    <property type="entry name" value="HTH_AraC"/>
</dbReference>